<dbReference type="PANTHER" id="PTHR37422:SF17">
    <property type="entry name" value="O-ANTIGEN LIGASE"/>
    <property type="match status" value="1"/>
</dbReference>
<evidence type="ECO:0000256" key="1">
    <source>
        <dbReference type="ARBA" id="ARBA00004141"/>
    </source>
</evidence>
<organism evidence="7 8">
    <name type="scientific">Alkalicoccobacillus plakortidis</name>
    <dbReference type="NCBI Taxonomy" id="444060"/>
    <lineage>
        <taxon>Bacteria</taxon>
        <taxon>Bacillati</taxon>
        <taxon>Bacillota</taxon>
        <taxon>Bacilli</taxon>
        <taxon>Bacillales</taxon>
        <taxon>Bacillaceae</taxon>
        <taxon>Alkalicoccobacillus</taxon>
    </lineage>
</organism>
<evidence type="ECO:0000256" key="2">
    <source>
        <dbReference type="ARBA" id="ARBA00022692"/>
    </source>
</evidence>
<feature type="transmembrane region" description="Helical" evidence="5">
    <location>
        <begin position="397"/>
        <end position="415"/>
    </location>
</feature>
<feature type="transmembrane region" description="Helical" evidence="5">
    <location>
        <begin position="169"/>
        <end position="188"/>
    </location>
</feature>
<feature type="transmembrane region" description="Helical" evidence="5">
    <location>
        <begin position="12"/>
        <end position="29"/>
    </location>
</feature>
<dbReference type="GO" id="GO:0016874">
    <property type="term" value="F:ligase activity"/>
    <property type="evidence" value="ECO:0007669"/>
    <property type="project" value="UniProtKB-KW"/>
</dbReference>
<feature type="transmembrane region" description="Helical" evidence="5">
    <location>
        <begin position="75"/>
        <end position="95"/>
    </location>
</feature>
<dbReference type="RefSeq" id="WP_251607295.1">
    <property type="nucleotide sequence ID" value="NZ_JAMQJY010000001.1"/>
</dbReference>
<name>A0ABT0XL31_9BACI</name>
<feature type="transmembrane region" description="Helical" evidence="5">
    <location>
        <begin position="363"/>
        <end position="385"/>
    </location>
</feature>
<evidence type="ECO:0000256" key="5">
    <source>
        <dbReference type="SAM" id="Phobius"/>
    </source>
</evidence>
<dbReference type="Pfam" id="PF04932">
    <property type="entry name" value="Wzy_C"/>
    <property type="match status" value="1"/>
</dbReference>
<feature type="transmembrane region" description="Helical" evidence="5">
    <location>
        <begin position="245"/>
        <end position="261"/>
    </location>
</feature>
<dbReference type="InterPro" id="IPR007016">
    <property type="entry name" value="O-antigen_ligase-rel_domated"/>
</dbReference>
<accession>A0ABT0XL31</accession>
<evidence type="ECO:0000259" key="6">
    <source>
        <dbReference type="Pfam" id="PF04932"/>
    </source>
</evidence>
<keyword evidence="4 5" id="KW-0472">Membrane</keyword>
<feature type="transmembrane region" description="Helical" evidence="5">
    <location>
        <begin position="36"/>
        <end position="69"/>
    </location>
</feature>
<dbReference type="PANTHER" id="PTHR37422">
    <property type="entry name" value="TEICHURONIC ACID BIOSYNTHESIS PROTEIN TUAE"/>
    <property type="match status" value="1"/>
</dbReference>
<evidence type="ECO:0000313" key="7">
    <source>
        <dbReference type="EMBL" id="MCM2675912.1"/>
    </source>
</evidence>
<dbReference type="EMBL" id="JAMQJY010000001">
    <property type="protein sequence ID" value="MCM2675912.1"/>
    <property type="molecule type" value="Genomic_DNA"/>
</dbReference>
<protein>
    <submittedName>
        <fullName evidence="7">O-antigen ligase family protein</fullName>
    </submittedName>
</protein>
<keyword evidence="2 5" id="KW-0812">Transmembrane</keyword>
<feature type="domain" description="O-antigen ligase-related" evidence="6">
    <location>
        <begin position="250"/>
        <end position="379"/>
    </location>
</feature>
<feature type="transmembrane region" description="Helical" evidence="5">
    <location>
        <begin position="267"/>
        <end position="284"/>
    </location>
</feature>
<reference evidence="7" key="1">
    <citation type="submission" date="2022-06" db="EMBL/GenBank/DDBJ databases">
        <title>Alkalicoccobacillus porphyridii sp. nov., isolated from a marine red alga, Porphyridium purpureum and reclassification of Shouchella plakortidis and Shouchella gibsonii as Alkalicoccobacillus plakortidis comb. nov. and Alkalicoccobacillus gibsonii comb. nov.</title>
        <authorList>
            <person name="Kim K.H."/>
            <person name="Lee J.K."/>
            <person name="Han D.M."/>
            <person name="Baek J.H."/>
            <person name="Jeon C.O."/>
        </authorList>
    </citation>
    <scope>NUCLEOTIDE SEQUENCE</scope>
    <source>
        <strain evidence="7">DSM 19153</strain>
    </source>
</reference>
<feature type="transmembrane region" description="Helical" evidence="5">
    <location>
        <begin position="421"/>
        <end position="438"/>
    </location>
</feature>
<gene>
    <name evidence="7" type="ORF">NDM98_10675</name>
</gene>
<evidence type="ECO:0000313" key="8">
    <source>
        <dbReference type="Proteomes" id="UP001203665"/>
    </source>
</evidence>
<feature type="transmembrane region" description="Helical" evidence="5">
    <location>
        <begin position="102"/>
        <end position="124"/>
    </location>
</feature>
<keyword evidence="3 5" id="KW-1133">Transmembrane helix</keyword>
<feature type="transmembrane region" description="Helical" evidence="5">
    <location>
        <begin position="291"/>
        <end position="311"/>
    </location>
</feature>
<keyword evidence="8" id="KW-1185">Reference proteome</keyword>
<evidence type="ECO:0000256" key="3">
    <source>
        <dbReference type="ARBA" id="ARBA00022989"/>
    </source>
</evidence>
<feature type="transmembrane region" description="Helical" evidence="5">
    <location>
        <begin position="136"/>
        <end position="157"/>
    </location>
</feature>
<comment type="caution">
    <text evidence="7">The sequence shown here is derived from an EMBL/GenBank/DDBJ whole genome shotgun (WGS) entry which is preliminary data.</text>
</comment>
<evidence type="ECO:0000256" key="4">
    <source>
        <dbReference type="ARBA" id="ARBA00023136"/>
    </source>
</evidence>
<feature type="transmembrane region" description="Helical" evidence="5">
    <location>
        <begin position="215"/>
        <end position="233"/>
    </location>
</feature>
<keyword evidence="7" id="KW-0436">Ligase</keyword>
<proteinExistence type="predicted"/>
<sequence>MNVYLLNKSFIKVTLFTLLSVSIGIVVAVAKFESLVLILSLFAVITIGYLAIKSVHFFLVGYAICILLVPSIEIYGISIHVSVIFFILSIYLFLMRIHKYRLGLFQFVILTFLGSVLLSVINSYQYYEMSGVLVSFLSYTRLIEILFPLILLSTFEFKVSDVYFYVKKILFIGFLTCVLGIILFLFQIEMDSKTTIVGGEVIYRLGGVFKEANSFGHFAALMALLVSTIIMYGKKINYEMKIRNYHLLIYLFTFLVTVILTFSRSSILFFIIGLIILFFTNFKLKTTFKIIFISTLIYVIFSRVSYFQSFIGRLQLTFSNGIQDFNSISGGRLDIWLAGLRSLNDNLILGLGYRQGGVYDNNYVTFLVEGGVFGVTIFILFLLSIFIKALNSVRCNFLSLFLVASIVGLSIHMTFVDSFTFWQASIILFTFCGILFNVKTKNNNEEGTDESCNNT</sequence>
<dbReference type="Proteomes" id="UP001203665">
    <property type="component" value="Unassembled WGS sequence"/>
</dbReference>
<dbReference type="InterPro" id="IPR051533">
    <property type="entry name" value="WaaL-like"/>
</dbReference>
<comment type="subcellular location">
    <subcellularLocation>
        <location evidence="1">Membrane</location>
        <topology evidence="1">Multi-pass membrane protein</topology>
    </subcellularLocation>
</comment>